<feature type="domain" description="MmgE/PrpD N-terminal" evidence="2">
    <location>
        <begin position="23"/>
        <end position="243"/>
    </location>
</feature>
<dbReference type="SUPFAM" id="SSF103378">
    <property type="entry name" value="2-methylcitrate dehydratase PrpD"/>
    <property type="match status" value="1"/>
</dbReference>
<dbReference type="InterPro" id="IPR042183">
    <property type="entry name" value="MmgE/PrpD_sf_1"/>
</dbReference>
<dbReference type="InterPro" id="IPR036148">
    <property type="entry name" value="MmgE/PrpD_sf"/>
</dbReference>
<evidence type="ECO:0000313" key="4">
    <source>
        <dbReference type="EMBL" id="MZR11673.1"/>
    </source>
</evidence>
<comment type="caution">
    <text evidence="4">The sequence shown here is derived from an EMBL/GenBank/DDBJ whole genome shotgun (WGS) entry which is preliminary data.</text>
</comment>
<dbReference type="GO" id="GO:0016829">
    <property type="term" value="F:lyase activity"/>
    <property type="evidence" value="ECO:0007669"/>
    <property type="project" value="InterPro"/>
</dbReference>
<dbReference type="PANTHER" id="PTHR16943">
    <property type="entry name" value="2-METHYLCITRATE DEHYDRATASE-RELATED"/>
    <property type="match status" value="1"/>
</dbReference>
<name>A0A845M2E4_9RHOB</name>
<organism evidence="4 5">
    <name type="scientific">Maritimibacter harenae</name>
    <dbReference type="NCBI Taxonomy" id="2606218"/>
    <lineage>
        <taxon>Bacteria</taxon>
        <taxon>Pseudomonadati</taxon>
        <taxon>Pseudomonadota</taxon>
        <taxon>Alphaproteobacteria</taxon>
        <taxon>Rhodobacterales</taxon>
        <taxon>Roseobacteraceae</taxon>
        <taxon>Maritimibacter</taxon>
    </lineage>
</organism>
<dbReference type="Proteomes" id="UP000467322">
    <property type="component" value="Unassembled WGS sequence"/>
</dbReference>
<dbReference type="InterPro" id="IPR042188">
    <property type="entry name" value="MmgE/PrpD_sf_2"/>
</dbReference>
<dbReference type="Pfam" id="PF03972">
    <property type="entry name" value="MmgE_PrpD_N"/>
    <property type="match status" value="1"/>
</dbReference>
<evidence type="ECO:0000313" key="5">
    <source>
        <dbReference type="Proteomes" id="UP000467322"/>
    </source>
</evidence>
<dbReference type="InterPro" id="IPR005656">
    <property type="entry name" value="MmgE_PrpD"/>
</dbReference>
<dbReference type="AlphaFoldDB" id="A0A845M2E4"/>
<proteinExistence type="inferred from homology"/>
<gene>
    <name evidence="4" type="ORF">GQE99_01370</name>
</gene>
<dbReference type="InterPro" id="IPR045336">
    <property type="entry name" value="MmgE_PrpD_N"/>
</dbReference>
<comment type="similarity">
    <text evidence="1">Belongs to the PrpD family.</text>
</comment>
<feature type="domain" description="MmgE/PrpD C-terminal" evidence="3">
    <location>
        <begin position="268"/>
        <end position="437"/>
    </location>
</feature>
<dbReference type="Gene3D" id="3.30.1330.120">
    <property type="entry name" value="2-methylcitrate dehydratase PrpD"/>
    <property type="match status" value="1"/>
</dbReference>
<dbReference type="RefSeq" id="WP_161349801.1">
    <property type="nucleotide sequence ID" value="NZ_WTUX01000003.1"/>
</dbReference>
<evidence type="ECO:0000259" key="3">
    <source>
        <dbReference type="Pfam" id="PF19305"/>
    </source>
</evidence>
<accession>A0A845M2E4</accession>
<dbReference type="Pfam" id="PF19305">
    <property type="entry name" value="MmgE_PrpD_C"/>
    <property type="match status" value="1"/>
</dbReference>
<evidence type="ECO:0000256" key="1">
    <source>
        <dbReference type="ARBA" id="ARBA00006174"/>
    </source>
</evidence>
<reference evidence="4 5" key="1">
    <citation type="submission" date="2019-12" db="EMBL/GenBank/DDBJ databases">
        <title>Maritimibacter sp. nov. sp. isolated from sea sand.</title>
        <authorList>
            <person name="Kim J."/>
            <person name="Jeong S.E."/>
            <person name="Jung H.S."/>
            <person name="Jeon C.O."/>
        </authorList>
    </citation>
    <scope>NUCLEOTIDE SEQUENCE [LARGE SCALE GENOMIC DNA]</scope>
    <source>
        <strain evidence="4 5">DP07</strain>
    </source>
</reference>
<dbReference type="EMBL" id="WTUX01000003">
    <property type="protein sequence ID" value="MZR11673.1"/>
    <property type="molecule type" value="Genomic_DNA"/>
</dbReference>
<keyword evidence="5" id="KW-1185">Reference proteome</keyword>
<evidence type="ECO:0000259" key="2">
    <source>
        <dbReference type="Pfam" id="PF03972"/>
    </source>
</evidence>
<dbReference type="InterPro" id="IPR045337">
    <property type="entry name" value="MmgE_PrpD_C"/>
</dbReference>
<dbReference type="PANTHER" id="PTHR16943:SF8">
    <property type="entry name" value="2-METHYLCITRATE DEHYDRATASE"/>
    <property type="match status" value="1"/>
</dbReference>
<protein>
    <submittedName>
        <fullName evidence="4">MmgE/PrpD family protein</fullName>
    </submittedName>
</protein>
<sequence>MDLTKILSEHVASGGAISPDDALHTKQSILDQTGVMLAAGSLATDATPFVELARAAGGHHASVIGHGFKAPVTLAAFANGALAHALDYEDTHDETLVHPHAAVVPAALAVGEMIGASGAEVLNAVALGADITCRIALGFDESPESEHGFLVTPLIGAYGATAASARLLGLTAEQVEQAFSLTFNQVNGSGAVQLFRKSHFRATRDAYNAQAGVTAAILARDGVNGFENVFDGPAGYYALFAGGRFDTAAILKGLGEVFEGTRVSFKPWPSCRGSHAFVDAALTLHSEHQFSADDIDEVHVDVSPFFVTIIEPRDQRNRPEAGPAAKFSIPFTLGVALTKGRVGLEDFAEDALNDPSVLRLAEATRYNVRHDWTHRQSTRGAVTLTMTDGTTLSGEVVNPLGHPSNPMSLDALETKFRACAAYAARGAETRDIDEIIRLIETLETLDNVATLTQALS</sequence>
<dbReference type="Gene3D" id="1.10.4100.10">
    <property type="entry name" value="2-methylcitrate dehydratase PrpD"/>
    <property type="match status" value="1"/>
</dbReference>